<sequence length="76" mass="8294">MVQLTCCVCTLVFILLHFACQSSAADETATITITWLGFEGVSGVAIVGGTLDAKGSALWAWQIEYRSRKFPKEPRV</sequence>
<comment type="caution">
    <text evidence="2">The sequence shown here is derived from an EMBL/GenBank/DDBJ whole genome shotgun (WGS) entry which is preliminary data.</text>
</comment>
<accession>A0AAW1YMW0</accession>
<organism evidence="2 3">
    <name type="scientific">Rubus argutus</name>
    <name type="common">Southern blackberry</name>
    <dbReference type="NCBI Taxonomy" id="59490"/>
    <lineage>
        <taxon>Eukaryota</taxon>
        <taxon>Viridiplantae</taxon>
        <taxon>Streptophyta</taxon>
        <taxon>Embryophyta</taxon>
        <taxon>Tracheophyta</taxon>
        <taxon>Spermatophyta</taxon>
        <taxon>Magnoliopsida</taxon>
        <taxon>eudicotyledons</taxon>
        <taxon>Gunneridae</taxon>
        <taxon>Pentapetalae</taxon>
        <taxon>rosids</taxon>
        <taxon>fabids</taxon>
        <taxon>Rosales</taxon>
        <taxon>Rosaceae</taxon>
        <taxon>Rosoideae</taxon>
        <taxon>Rosoideae incertae sedis</taxon>
        <taxon>Rubus</taxon>
    </lineage>
</organism>
<protein>
    <submittedName>
        <fullName evidence="2">Uncharacterized protein</fullName>
    </submittedName>
</protein>
<feature type="signal peptide" evidence="1">
    <location>
        <begin position="1"/>
        <end position="24"/>
    </location>
</feature>
<evidence type="ECO:0000256" key="1">
    <source>
        <dbReference type="SAM" id="SignalP"/>
    </source>
</evidence>
<dbReference type="EMBL" id="JBEDUW010000001">
    <property type="protein sequence ID" value="KAK9949819.1"/>
    <property type="molecule type" value="Genomic_DNA"/>
</dbReference>
<evidence type="ECO:0000313" key="3">
    <source>
        <dbReference type="Proteomes" id="UP001457282"/>
    </source>
</evidence>
<keyword evidence="3" id="KW-1185">Reference proteome</keyword>
<feature type="chain" id="PRO_5043912428" evidence="1">
    <location>
        <begin position="25"/>
        <end position="76"/>
    </location>
</feature>
<dbReference type="AlphaFoldDB" id="A0AAW1YMW0"/>
<evidence type="ECO:0000313" key="2">
    <source>
        <dbReference type="EMBL" id="KAK9949819.1"/>
    </source>
</evidence>
<proteinExistence type="predicted"/>
<reference evidence="2 3" key="1">
    <citation type="journal article" date="2023" name="G3 (Bethesda)">
        <title>A chromosome-length genome assembly and annotation of blackberry (Rubus argutus, cv. 'Hillquist').</title>
        <authorList>
            <person name="Bruna T."/>
            <person name="Aryal R."/>
            <person name="Dudchenko O."/>
            <person name="Sargent D.J."/>
            <person name="Mead D."/>
            <person name="Buti M."/>
            <person name="Cavallini A."/>
            <person name="Hytonen T."/>
            <person name="Andres J."/>
            <person name="Pham M."/>
            <person name="Weisz D."/>
            <person name="Mascagni F."/>
            <person name="Usai G."/>
            <person name="Natali L."/>
            <person name="Bassil N."/>
            <person name="Fernandez G.E."/>
            <person name="Lomsadze A."/>
            <person name="Armour M."/>
            <person name="Olukolu B."/>
            <person name="Poorten T."/>
            <person name="Britton C."/>
            <person name="Davik J."/>
            <person name="Ashrafi H."/>
            <person name="Aiden E.L."/>
            <person name="Borodovsky M."/>
            <person name="Worthington M."/>
        </authorList>
    </citation>
    <scope>NUCLEOTIDE SEQUENCE [LARGE SCALE GENOMIC DNA]</scope>
    <source>
        <strain evidence="2">PI 553951</strain>
    </source>
</reference>
<keyword evidence="1" id="KW-0732">Signal</keyword>
<name>A0AAW1YMW0_RUBAR</name>
<dbReference type="Proteomes" id="UP001457282">
    <property type="component" value="Unassembled WGS sequence"/>
</dbReference>
<gene>
    <name evidence="2" type="ORF">M0R45_005330</name>
</gene>